<dbReference type="PANTHER" id="PTHR13832:SF533">
    <property type="entry name" value="TGF-BETA-ACTIVATED KINASE 1 AND MAP3K7-BINDING PROTEIN 1"/>
    <property type="match status" value="1"/>
</dbReference>
<dbReference type="EMBL" id="VIIS01001879">
    <property type="protein sequence ID" value="KAF0291468.1"/>
    <property type="molecule type" value="Genomic_DNA"/>
</dbReference>
<dbReference type="Proteomes" id="UP000440578">
    <property type="component" value="Unassembled WGS sequence"/>
</dbReference>
<keyword evidence="5" id="KW-1185">Reference proteome</keyword>
<dbReference type="EMBL" id="VIIS01001879">
    <property type="protein sequence ID" value="KAF0291467.1"/>
    <property type="molecule type" value="Genomic_DNA"/>
</dbReference>
<dbReference type="AlphaFoldDB" id="A0A6A4VNT5"/>
<evidence type="ECO:0000259" key="2">
    <source>
        <dbReference type="PROSITE" id="PS51746"/>
    </source>
</evidence>
<evidence type="ECO:0000313" key="4">
    <source>
        <dbReference type="EMBL" id="KAF0291467.1"/>
    </source>
</evidence>
<reference evidence="3 5" key="1">
    <citation type="submission" date="2019-07" db="EMBL/GenBank/DDBJ databases">
        <title>Draft genome assembly of a fouling barnacle, Amphibalanus amphitrite (Darwin, 1854): The first reference genome for Thecostraca.</title>
        <authorList>
            <person name="Kim W."/>
        </authorList>
    </citation>
    <scope>NUCLEOTIDE SEQUENCE [LARGE SCALE GENOMIC DNA]</scope>
    <source>
        <strain evidence="3">SNU_AA5</strain>
        <tissue evidence="3">Soma without cirri and trophi</tissue>
    </source>
</reference>
<dbReference type="InterPro" id="IPR015655">
    <property type="entry name" value="PP2C"/>
</dbReference>
<dbReference type="SMART" id="SM00332">
    <property type="entry name" value="PP2Cc"/>
    <property type="match status" value="1"/>
</dbReference>
<feature type="domain" description="PPM-type phosphatase" evidence="2">
    <location>
        <begin position="36"/>
        <end position="372"/>
    </location>
</feature>
<dbReference type="Pfam" id="PF00481">
    <property type="entry name" value="PP2C"/>
    <property type="match status" value="1"/>
</dbReference>
<dbReference type="InterPro" id="IPR001932">
    <property type="entry name" value="PPM-type_phosphatase-like_dom"/>
</dbReference>
<dbReference type="InterPro" id="IPR036457">
    <property type="entry name" value="PPM-type-like_dom_sf"/>
</dbReference>
<protein>
    <submittedName>
        <fullName evidence="3">TGF-beta-activated kinase 1 and MAP3K7-binding protein 1</fullName>
    </submittedName>
</protein>
<dbReference type="EMBL" id="VIIS01001918">
    <property type="protein sequence ID" value="KAF0290952.1"/>
    <property type="molecule type" value="Genomic_DNA"/>
</dbReference>
<dbReference type="Gene3D" id="3.60.40.10">
    <property type="entry name" value="PPM-type phosphatase domain"/>
    <property type="match status" value="1"/>
</dbReference>
<dbReference type="SUPFAM" id="SSF81606">
    <property type="entry name" value="PP2C-like"/>
    <property type="match status" value="1"/>
</dbReference>
<feature type="region of interest" description="Disordered" evidence="1">
    <location>
        <begin position="1"/>
        <end position="27"/>
    </location>
</feature>
<evidence type="ECO:0000256" key="1">
    <source>
        <dbReference type="SAM" id="MobiDB-lite"/>
    </source>
</evidence>
<feature type="compositionally biased region" description="Low complexity" evidence="1">
    <location>
        <begin position="8"/>
        <end position="24"/>
    </location>
</feature>
<proteinExistence type="predicted"/>
<evidence type="ECO:0000313" key="3">
    <source>
        <dbReference type="EMBL" id="KAF0290951.1"/>
    </source>
</evidence>
<dbReference type="EMBL" id="VIIS01001918">
    <property type="protein sequence ID" value="KAF0290951.1"/>
    <property type="molecule type" value="Genomic_DNA"/>
</dbReference>
<keyword evidence="3" id="KW-0418">Kinase</keyword>
<dbReference type="GO" id="GO:0016301">
    <property type="term" value="F:kinase activity"/>
    <property type="evidence" value="ECO:0007669"/>
    <property type="project" value="UniProtKB-KW"/>
</dbReference>
<gene>
    <name evidence="3" type="primary">TAB1_3</name>
    <name evidence="4" type="synonym">TAB1_1</name>
    <name evidence="4" type="ORF">FJT64_010428</name>
    <name evidence="3" type="ORF">FJT64_010863</name>
</gene>
<dbReference type="PANTHER" id="PTHR13832">
    <property type="entry name" value="PROTEIN PHOSPHATASE 2C"/>
    <property type="match status" value="1"/>
</dbReference>
<name>A0A6A4VNT5_AMPAM</name>
<feature type="compositionally biased region" description="Low complexity" evidence="1">
    <location>
        <begin position="396"/>
        <end position="417"/>
    </location>
</feature>
<sequence>MATTPTASSEPQLTLPSLPQQQSSWTDDLPVCNISGVGYETNKAYRRDGYRTQQHSQEDYSFHFELDKDLCLYGVFDGHDSCRAAHFAHQRMPAELSFGQLTRRGGSDESVREALQQAFLAVEKGFFEMIDESLAQRAMLLSEIPEGLTEFEANRDHPAAMQQLAQLDQAISGGTTAVIVVVHQNRLYVANVGDSRALLCKTDENGILKVLQLTTDHTLTNEDELLRLQQLGMDVTPLRQGEKLAGQEVTRCLGNYRLKAGYREDERLRACCAEPALAEPDMVSVQLDESCRFLLLLSRGLYRALEEVRDEPQVNKEVAQLVVEEFAKSTTLEGVAQTVVNRVARDHQDCFINSGNTRCQRCEDMTLLVRNFSYPLRPAAGGGGGGAASVAAESATSTTSGTVAGRSTTNSSSTNSSEPVTNPYSFSLDADQRIKPYVSFDAYRENLARAREQGQFTDDTWWKRLLNM</sequence>
<evidence type="ECO:0000313" key="5">
    <source>
        <dbReference type="Proteomes" id="UP000440578"/>
    </source>
</evidence>
<organism evidence="3 5">
    <name type="scientific">Amphibalanus amphitrite</name>
    <name type="common">Striped barnacle</name>
    <name type="synonym">Balanus amphitrite</name>
    <dbReference type="NCBI Taxonomy" id="1232801"/>
    <lineage>
        <taxon>Eukaryota</taxon>
        <taxon>Metazoa</taxon>
        <taxon>Ecdysozoa</taxon>
        <taxon>Arthropoda</taxon>
        <taxon>Crustacea</taxon>
        <taxon>Multicrustacea</taxon>
        <taxon>Cirripedia</taxon>
        <taxon>Thoracica</taxon>
        <taxon>Thoracicalcarea</taxon>
        <taxon>Balanomorpha</taxon>
        <taxon>Balanoidea</taxon>
        <taxon>Balanidae</taxon>
        <taxon>Amphibalaninae</taxon>
        <taxon>Amphibalanus</taxon>
    </lineage>
</organism>
<feature type="region of interest" description="Disordered" evidence="1">
    <location>
        <begin position="396"/>
        <end position="425"/>
    </location>
</feature>
<dbReference type="OrthoDB" id="10049211at2759"/>
<dbReference type="PROSITE" id="PS51746">
    <property type="entry name" value="PPM_2"/>
    <property type="match status" value="1"/>
</dbReference>
<keyword evidence="3" id="KW-0808">Transferase</keyword>
<dbReference type="CDD" id="cd00143">
    <property type="entry name" value="PP2Cc"/>
    <property type="match status" value="1"/>
</dbReference>
<comment type="caution">
    <text evidence="3">The sequence shown here is derived from an EMBL/GenBank/DDBJ whole genome shotgun (WGS) entry which is preliminary data.</text>
</comment>
<accession>A0A6A4VNT5</accession>
<dbReference type="GO" id="GO:0004722">
    <property type="term" value="F:protein serine/threonine phosphatase activity"/>
    <property type="evidence" value="ECO:0007669"/>
    <property type="project" value="InterPro"/>
</dbReference>